<accession>A0A1G2T5F3</accession>
<keyword evidence="2 8" id="KW-0808">Transferase</keyword>
<dbReference type="PANTHER" id="PTHR46173">
    <property type="entry name" value="CCA TRNA NUCLEOTIDYLTRANSFERASE 1, MITOCHONDRIAL"/>
    <property type="match status" value="1"/>
</dbReference>
<dbReference type="AlphaFoldDB" id="A0A1G2T5F3"/>
<keyword evidence="5" id="KW-0479">Metal-binding</keyword>
<name>A0A1G2T5F3_9BACT</name>
<dbReference type="InterPro" id="IPR002646">
    <property type="entry name" value="PolA_pol_head_dom"/>
</dbReference>
<dbReference type="Gene3D" id="1.10.3090.10">
    <property type="entry name" value="cca-adding enzyme, domain 2"/>
    <property type="match status" value="1"/>
</dbReference>
<keyword evidence="7" id="KW-0460">Magnesium</keyword>
<dbReference type="CDD" id="cd05398">
    <property type="entry name" value="NT_ClassII-CCAase"/>
    <property type="match status" value="1"/>
</dbReference>
<dbReference type="Pfam" id="PF01743">
    <property type="entry name" value="PolyA_pol"/>
    <property type="match status" value="1"/>
</dbReference>
<dbReference type="EMBL" id="MHVI01000004">
    <property type="protein sequence ID" value="OHA92527.1"/>
    <property type="molecule type" value="Genomic_DNA"/>
</dbReference>
<organism evidence="11 12">
    <name type="scientific">Candidatus Zambryskibacteria bacterium RIFCSPHIGHO2_01_FULL_46_30</name>
    <dbReference type="NCBI Taxonomy" id="1802739"/>
    <lineage>
        <taxon>Bacteria</taxon>
        <taxon>Candidatus Zambryskiibacteriota</taxon>
    </lineage>
</organism>
<dbReference type="GO" id="GO:0016779">
    <property type="term" value="F:nucleotidyltransferase activity"/>
    <property type="evidence" value="ECO:0007669"/>
    <property type="project" value="UniProtKB-KW"/>
</dbReference>
<sequence>MKKTRHKFEIPEEVKDISRVLSVAGFENFLVGGCVRDLVRRAVYGELIEPRDWDIATNAEPEVIIKLFPKTFYENEYGTVGVVNEKTGKESLRVVEITPYRLESGYSDFRRPDKVEWGKTIENDLARRDFTMNALAYHIETGELLDPFGGEVDIEKKLIRTVGNAEERFGEDALRMFRALRLASELNFAIEHETQMAITKYAGLLEHISRERVRDEFTKIIMSNTPAHALDLAARLGLLNFISPEFEKGIGVEQNQAHAYTVWEHLLRTLNHAAKKNFPLHVRLAAFAHDVAKPHTRKWLKGQWTFYNHEVLGARLARAIFTDLRFPKEMTEKAVKLVRWHMFFSDTEKITLSAVRRIVRNVGVDLIWDLVDLRICDRIGTGRPKETPFRLRKYKSMIEEVLRDPISVRQLMIKGNDIMSITRTGPGPHIGFILEILLSEVLENPKLNTHEYLEKRIKELHVLKPKELVDLGKTARAKNESEEEKEIEKIREEYKVQ</sequence>
<evidence type="ECO:0000256" key="8">
    <source>
        <dbReference type="RuleBase" id="RU003953"/>
    </source>
</evidence>
<keyword evidence="6" id="KW-0547">Nucleotide-binding</keyword>
<dbReference type="SUPFAM" id="SSF81891">
    <property type="entry name" value="Poly A polymerase C-terminal region-like"/>
    <property type="match status" value="1"/>
</dbReference>
<keyword evidence="4" id="KW-0548">Nucleotidyltransferase</keyword>
<dbReference type="InterPro" id="IPR032828">
    <property type="entry name" value="PolyA_RNA-bd"/>
</dbReference>
<evidence type="ECO:0000313" key="11">
    <source>
        <dbReference type="EMBL" id="OHA92527.1"/>
    </source>
</evidence>
<protein>
    <recommendedName>
        <fullName evidence="10">HD/PDEase domain-containing protein</fullName>
    </recommendedName>
</protein>
<evidence type="ECO:0000256" key="9">
    <source>
        <dbReference type="SAM" id="MobiDB-lite"/>
    </source>
</evidence>
<dbReference type="PANTHER" id="PTHR46173:SF1">
    <property type="entry name" value="CCA TRNA NUCLEOTIDYLTRANSFERASE 1, MITOCHONDRIAL"/>
    <property type="match status" value="1"/>
</dbReference>
<evidence type="ECO:0000259" key="10">
    <source>
        <dbReference type="SMART" id="SM00471"/>
    </source>
</evidence>
<dbReference type="InterPro" id="IPR043519">
    <property type="entry name" value="NT_sf"/>
</dbReference>
<feature type="region of interest" description="Disordered" evidence="9">
    <location>
        <begin position="474"/>
        <end position="497"/>
    </location>
</feature>
<evidence type="ECO:0000256" key="3">
    <source>
        <dbReference type="ARBA" id="ARBA00022694"/>
    </source>
</evidence>
<dbReference type="Gene3D" id="1.10.246.80">
    <property type="match status" value="1"/>
</dbReference>
<dbReference type="Proteomes" id="UP000177746">
    <property type="component" value="Unassembled WGS sequence"/>
</dbReference>
<gene>
    <name evidence="11" type="ORF">A2665_00600</name>
</gene>
<evidence type="ECO:0000256" key="5">
    <source>
        <dbReference type="ARBA" id="ARBA00022723"/>
    </source>
</evidence>
<dbReference type="GO" id="GO:0000049">
    <property type="term" value="F:tRNA binding"/>
    <property type="evidence" value="ECO:0007669"/>
    <property type="project" value="TreeGrafter"/>
</dbReference>
<dbReference type="Pfam" id="PF12627">
    <property type="entry name" value="PolyA_pol_RNAbd"/>
    <property type="match status" value="1"/>
</dbReference>
<evidence type="ECO:0000313" key="12">
    <source>
        <dbReference type="Proteomes" id="UP000177746"/>
    </source>
</evidence>
<dbReference type="Pfam" id="PF01966">
    <property type="entry name" value="HD"/>
    <property type="match status" value="1"/>
</dbReference>
<dbReference type="SMART" id="SM00471">
    <property type="entry name" value="HDc"/>
    <property type="match status" value="1"/>
</dbReference>
<feature type="compositionally biased region" description="Basic and acidic residues" evidence="9">
    <location>
        <begin position="486"/>
        <end position="497"/>
    </location>
</feature>
<dbReference type="Gene3D" id="3.30.460.10">
    <property type="entry name" value="Beta Polymerase, domain 2"/>
    <property type="match status" value="1"/>
</dbReference>
<keyword evidence="8" id="KW-0694">RNA-binding</keyword>
<dbReference type="CDD" id="cd00077">
    <property type="entry name" value="HDc"/>
    <property type="match status" value="1"/>
</dbReference>
<evidence type="ECO:0000256" key="4">
    <source>
        <dbReference type="ARBA" id="ARBA00022695"/>
    </source>
</evidence>
<comment type="caution">
    <text evidence="11">The sequence shown here is derived from an EMBL/GenBank/DDBJ whole genome shotgun (WGS) entry which is preliminary data.</text>
</comment>
<dbReference type="GO" id="GO:0008033">
    <property type="term" value="P:tRNA processing"/>
    <property type="evidence" value="ECO:0007669"/>
    <property type="project" value="UniProtKB-KW"/>
</dbReference>
<evidence type="ECO:0000256" key="6">
    <source>
        <dbReference type="ARBA" id="ARBA00022741"/>
    </source>
</evidence>
<reference evidence="11 12" key="1">
    <citation type="journal article" date="2016" name="Nat. Commun.">
        <title>Thousands of microbial genomes shed light on interconnected biogeochemical processes in an aquifer system.</title>
        <authorList>
            <person name="Anantharaman K."/>
            <person name="Brown C.T."/>
            <person name="Hug L.A."/>
            <person name="Sharon I."/>
            <person name="Castelle C.J."/>
            <person name="Probst A.J."/>
            <person name="Thomas B.C."/>
            <person name="Singh A."/>
            <person name="Wilkins M.J."/>
            <person name="Karaoz U."/>
            <person name="Brodie E.L."/>
            <person name="Williams K.H."/>
            <person name="Hubbard S.S."/>
            <person name="Banfield J.F."/>
        </authorList>
    </citation>
    <scope>NUCLEOTIDE SEQUENCE [LARGE SCALE GENOMIC DNA]</scope>
</reference>
<dbReference type="GO" id="GO:0000166">
    <property type="term" value="F:nucleotide binding"/>
    <property type="evidence" value="ECO:0007669"/>
    <property type="project" value="UniProtKB-KW"/>
</dbReference>
<evidence type="ECO:0000256" key="7">
    <source>
        <dbReference type="ARBA" id="ARBA00022842"/>
    </source>
</evidence>
<evidence type="ECO:0000256" key="2">
    <source>
        <dbReference type="ARBA" id="ARBA00022679"/>
    </source>
</evidence>
<dbReference type="SUPFAM" id="SSF81301">
    <property type="entry name" value="Nucleotidyltransferase"/>
    <property type="match status" value="1"/>
</dbReference>
<feature type="domain" description="HD/PDEase" evidence="10">
    <location>
        <begin position="258"/>
        <end position="370"/>
    </location>
</feature>
<dbReference type="InterPro" id="IPR003607">
    <property type="entry name" value="HD/PDEase_dom"/>
</dbReference>
<evidence type="ECO:0000256" key="1">
    <source>
        <dbReference type="ARBA" id="ARBA00001946"/>
    </source>
</evidence>
<keyword evidence="3" id="KW-0819">tRNA processing</keyword>
<dbReference type="InterPro" id="IPR006674">
    <property type="entry name" value="HD_domain"/>
</dbReference>
<comment type="cofactor">
    <cofactor evidence="1">
        <name>Mg(2+)</name>
        <dbReference type="ChEBI" id="CHEBI:18420"/>
    </cofactor>
</comment>
<comment type="similarity">
    <text evidence="8">Belongs to the tRNA nucleotidyltransferase/poly(A) polymerase family.</text>
</comment>
<dbReference type="InterPro" id="IPR050264">
    <property type="entry name" value="Bact_CCA-adding_enz_type3_sf"/>
</dbReference>
<proteinExistence type="inferred from homology"/>
<dbReference type="GO" id="GO:0046872">
    <property type="term" value="F:metal ion binding"/>
    <property type="evidence" value="ECO:0007669"/>
    <property type="project" value="UniProtKB-KW"/>
</dbReference>